<organism evidence="6 7">
    <name type="scientific">Phytomonospora endophytica</name>
    <dbReference type="NCBI Taxonomy" id="714109"/>
    <lineage>
        <taxon>Bacteria</taxon>
        <taxon>Bacillati</taxon>
        <taxon>Actinomycetota</taxon>
        <taxon>Actinomycetes</taxon>
        <taxon>Micromonosporales</taxon>
        <taxon>Micromonosporaceae</taxon>
        <taxon>Phytomonospora</taxon>
    </lineage>
</organism>
<evidence type="ECO:0008006" key="8">
    <source>
        <dbReference type="Google" id="ProtNLM"/>
    </source>
</evidence>
<evidence type="ECO:0000313" key="6">
    <source>
        <dbReference type="EMBL" id="MBB6034250.1"/>
    </source>
</evidence>
<keyword evidence="2 5" id="KW-0812">Transmembrane</keyword>
<feature type="transmembrane region" description="Helical" evidence="5">
    <location>
        <begin position="144"/>
        <end position="163"/>
    </location>
</feature>
<accession>A0A841FQL6</accession>
<dbReference type="AlphaFoldDB" id="A0A841FQL6"/>
<feature type="transmembrane region" description="Helical" evidence="5">
    <location>
        <begin position="12"/>
        <end position="33"/>
    </location>
</feature>
<gene>
    <name evidence="6" type="ORF">HNR73_002100</name>
</gene>
<dbReference type="PROSITE" id="PS00216">
    <property type="entry name" value="SUGAR_TRANSPORT_1"/>
    <property type="match status" value="1"/>
</dbReference>
<dbReference type="InterPro" id="IPR005829">
    <property type="entry name" value="Sugar_transporter_CS"/>
</dbReference>
<feature type="transmembrane region" description="Helical" evidence="5">
    <location>
        <begin position="394"/>
        <end position="411"/>
    </location>
</feature>
<dbReference type="GO" id="GO:0016020">
    <property type="term" value="C:membrane"/>
    <property type="evidence" value="ECO:0007669"/>
    <property type="project" value="UniProtKB-SubCell"/>
</dbReference>
<evidence type="ECO:0000256" key="5">
    <source>
        <dbReference type="SAM" id="Phobius"/>
    </source>
</evidence>
<keyword evidence="7" id="KW-1185">Reference proteome</keyword>
<dbReference type="Proteomes" id="UP000548476">
    <property type="component" value="Unassembled WGS sequence"/>
</dbReference>
<dbReference type="InterPro" id="IPR036259">
    <property type="entry name" value="MFS_trans_sf"/>
</dbReference>
<dbReference type="Gene3D" id="1.20.1250.20">
    <property type="entry name" value="MFS general substrate transporter like domains"/>
    <property type="match status" value="1"/>
</dbReference>
<dbReference type="PANTHER" id="PTHR23530">
    <property type="entry name" value="TRANSPORT PROTEIN-RELATED"/>
    <property type="match status" value="1"/>
</dbReference>
<feature type="transmembrane region" description="Helical" evidence="5">
    <location>
        <begin position="267"/>
        <end position="287"/>
    </location>
</feature>
<evidence type="ECO:0000256" key="2">
    <source>
        <dbReference type="ARBA" id="ARBA00022692"/>
    </source>
</evidence>
<reference evidence="6 7" key="1">
    <citation type="submission" date="2020-08" db="EMBL/GenBank/DDBJ databases">
        <title>Genomic Encyclopedia of Type Strains, Phase IV (KMG-IV): sequencing the most valuable type-strain genomes for metagenomic binning, comparative biology and taxonomic classification.</title>
        <authorList>
            <person name="Goeker M."/>
        </authorList>
    </citation>
    <scope>NUCLEOTIDE SEQUENCE [LARGE SCALE GENOMIC DNA]</scope>
    <source>
        <strain evidence="6 7">YIM 65646</strain>
    </source>
</reference>
<comment type="subcellular location">
    <subcellularLocation>
        <location evidence="1">Membrane</location>
        <topology evidence="1">Multi-pass membrane protein</topology>
    </subcellularLocation>
</comment>
<evidence type="ECO:0000256" key="3">
    <source>
        <dbReference type="ARBA" id="ARBA00022989"/>
    </source>
</evidence>
<name>A0A841FQL6_9ACTN</name>
<feature type="transmembrane region" description="Helical" evidence="5">
    <location>
        <begin position="299"/>
        <end position="317"/>
    </location>
</feature>
<feature type="transmembrane region" description="Helical" evidence="5">
    <location>
        <begin position="323"/>
        <end position="344"/>
    </location>
</feature>
<dbReference type="Pfam" id="PF07690">
    <property type="entry name" value="MFS_1"/>
    <property type="match status" value="1"/>
</dbReference>
<dbReference type="EMBL" id="JACHGT010000004">
    <property type="protein sequence ID" value="MBB6034250.1"/>
    <property type="molecule type" value="Genomic_DNA"/>
</dbReference>
<feature type="transmembrane region" description="Helical" evidence="5">
    <location>
        <begin position="169"/>
        <end position="193"/>
    </location>
</feature>
<dbReference type="SUPFAM" id="SSF103473">
    <property type="entry name" value="MFS general substrate transporter"/>
    <property type="match status" value="1"/>
</dbReference>
<dbReference type="InterPro" id="IPR011701">
    <property type="entry name" value="MFS"/>
</dbReference>
<feature type="transmembrane region" description="Helical" evidence="5">
    <location>
        <begin position="40"/>
        <end position="59"/>
    </location>
</feature>
<feature type="transmembrane region" description="Helical" evidence="5">
    <location>
        <begin position="229"/>
        <end position="247"/>
    </location>
</feature>
<dbReference type="RefSeq" id="WP_184787127.1">
    <property type="nucleotide sequence ID" value="NZ_BONT01000045.1"/>
</dbReference>
<proteinExistence type="predicted"/>
<dbReference type="InterPro" id="IPR053160">
    <property type="entry name" value="MFS_DHA3_Transporter"/>
</dbReference>
<feature type="transmembrane region" description="Helical" evidence="5">
    <location>
        <begin position="79"/>
        <end position="100"/>
    </location>
</feature>
<evidence type="ECO:0000313" key="7">
    <source>
        <dbReference type="Proteomes" id="UP000548476"/>
    </source>
</evidence>
<sequence length="426" mass="42492">MSLNDLSALRRRYLLISGLGWLGTSLVIPVMVLQMSSKGLDIATIGMVFLVHGIVVTALELPTGGLADVIGRRGVLATSAALGVGGLAWMAFAGSAWEFVAITAIRGVARALSSGPAEAWYVDAVHAVDREGDIRKGLSYGSSIGSITLGVGTVVGGVIPLVIPASSPIPALSVPILLGALGYGGLLLVSLLGMPEPAREVARPKFGELFKAVPGTIVSGVRLGLRNRLLAQVIACMAIVGIALDSVELLTPGRMADLLGGEAAAASGYGVITMIGFVANALGSGLASRITTWAGGNPVRAAAIGAVVGGGGLLVLAGTGGLAGTAGLVGTGAGYALMFFGLGVTGPLRSELVHNEVSASERATVVSIQSLAMQAGGSLGVVGLPILVAATSTPVAWLVSGLMLAASALLIRRSRAVAKAEVAATV</sequence>
<keyword evidence="3 5" id="KW-1133">Transmembrane helix</keyword>
<evidence type="ECO:0000256" key="1">
    <source>
        <dbReference type="ARBA" id="ARBA00004141"/>
    </source>
</evidence>
<dbReference type="PANTHER" id="PTHR23530:SF1">
    <property type="entry name" value="PERMEASE, MAJOR FACILITATOR SUPERFAMILY-RELATED"/>
    <property type="match status" value="1"/>
</dbReference>
<evidence type="ECO:0000256" key="4">
    <source>
        <dbReference type="ARBA" id="ARBA00023136"/>
    </source>
</evidence>
<dbReference type="GO" id="GO:0022857">
    <property type="term" value="F:transmembrane transporter activity"/>
    <property type="evidence" value="ECO:0007669"/>
    <property type="project" value="InterPro"/>
</dbReference>
<comment type="caution">
    <text evidence="6">The sequence shown here is derived from an EMBL/GenBank/DDBJ whole genome shotgun (WGS) entry which is preliminary data.</text>
</comment>
<protein>
    <recommendedName>
        <fullName evidence="8">MFS transporter</fullName>
    </recommendedName>
</protein>
<keyword evidence="4 5" id="KW-0472">Membrane</keyword>